<evidence type="ECO:0000259" key="4">
    <source>
        <dbReference type="Pfam" id="PF03527"/>
    </source>
</evidence>
<dbReference type="Gene3D" id="2.60.200.60">
    <property type="match status" value="1"/>
</dbReference>
<evidence type="ECO:0000256" key="2">
    <source>
        <dbReference type="SAM" id="MobiDB-lite"/>
    </source>
</evidence>
<dbReference type="InterPro" id="IPR057925">
    <property type="entry name" value="prePAAR_DddA"/>
</dbReference>
<keyword evidence="1" id="KW-0677">Repeat</keyword>
<keyword evidence="9" id="KW-1185">Reference proteome</keyword>
<keyword evidence="3" id="KW-0812">Transmembrane</keyword>
<dbReference type="InterPro" id="IPR031325">
    <property type="entry name" value="RHS_repeat"/>
</dbReference>
<evidence type="ECO:0000259" key="7">
    <source>
        <dbReference type="Pfam" id="PF25799"/>
    </source>
</evidence>
<dbReference type="InterPro" id="IPR006530">
    <property type="entry name" value="YD"/>
</dbReference>
<gene>
    <name evidence="8" type="ORF">F2P44_01980</name>
</gene>
<feature type="transmembrane region" description="Helical" evidence="3">
    <location>
        <begin position="16"/>
        <end position="36"/>
    </location>
</feature>
<dbReference type="Pfam" id="PF03527">
    <property type="entry name" value="RHS"/>
    <property type="match status" value="1"/>
</dbReference>
<dbReference type="InterPro" id="IPR022385">
    <property type="entry name" value="Rhs_assc_core"/>
</dbReference>
<dbReference type="Proteomes" id="UP000621455">
    <property type="component" value="Unassembled WGS sequence"/>
</dbReference>
<dbReference type="InterPro" id="IPR050708">
    <property type="entry name" value="T6SS_VgrG/RHS"/>
</dbReference>
<name>A0ABX0N7M8_9BURK</name>
<evidence type="ECO:0000256" key="3">
    <source>
        <dbReference type="SAM" id="Phobius"/>
    </source>
</evidence>
<dbReference type="CDD" id="cd14742">
    <property type="entry name" value="PAAR_RHS"/>
    <property type="match status" value="1"/>
</dbReference>
<evidence type="ECO:0008006" key="10">
    <source>
        <dbReference type="Google" id="ProtNLM"/>
    </source>
</evidence>
<dbReference type="Pfam" id="PF25799">
    <property type="entry name" value="prePAAR_I"/>
    <property type="match status" value="1"/>
</dbReference>
<evidence type="ECO:0000256" key="1">
    <source>
        <dbReference type="ARBA" id="ARBA00022737"/>
    </source>
</evidence>
<protein>
    <recommendedName>
        <fullName evidence="10">Type IV secretion protein Rhs</fullName>
    </recommendedName>
</protein>
<dbReference type="EMBL" id="WHJG01000001">
    <property type="protein sequence ID" value="NHZ78068.1"/>
    <property type="molecule type" value="Genomic_DNA"/>
</dbReference>
<dbReference type="InterPro" id="IPR001826">
    <property type="entry name" value="RHS"/>
</dbReference>
<dbReference type="Pfam" id="PF25023">
    <property type="entry name" value="TEN_YD-shell"/>
    <property type="match status" value="2"/>
</dbReference>
<dbReference type="Pfam" id="PF20148">
    <property type="entry name" value="DUF6531"/>
    <property type="match status" value="1"/>
</dbReference>
<keyword evidence="3" id="KW-1133">Transmembrane helix</keyword>
<dbReference type="PANTHER" id="PTHR32305">
    <property type="match status" value="1"/>
</dbReference>
<dbReference type="RefSeq" id="WP_167084512.1">
    <property type="nucleotide sequence ID" value="NZ_WHJG01000001.1"/>
</dbReference>
<dbReference type="InterPro" id="IPR045351">
    <property type="entry name" value="DUF6531"/>
</dbReference>
<dbReference type="NCBIfam" id="TIGR03696">
    <property type="entry name" value="Rhs_assc_core"/>
    <property type="match status" value="1"/>
</dbReference>
<feature type="domain" description="Teneurin-like YD-shell" evidence="6">
    <location>
        <begin position="480"/>
        <end position="617"/>
    </location>
</feature>
<feature type="domain" description="Double-stranded DNA deaminase toxin A prePAAR motif" evidence="7">
    <location>
        <begin position="1"/>
        <end position="58"/>
    </location>
</feature>
<proteinExistence type="predicted"/>
<accession>A0ABX0N7M8</accession>
<dbReference type="Pfam" id="PF05593">
    <property type="entry name" value="RHS_repeat"/>
    <property type="match status" value="2"/>
</dbReference>
<keyword evidence="3" id="KW-0472">Membrane</keyword>
<dbReference type="InterPro" id="IPR008727">
    <property type="entry name" value="PAAR_motif"/>
</dbReference>
<organism evidence="8 9">
    <name type="scientific">Massilia frigida</name>
    <dbReference type="NCBI Taxonomy" id="2609281"/>
    <lineage>
        <taxon>Bacteria</taxon>
        <taxon>Pseudomonadati</taxon>
        <taxon>Pseudomonadota</taxon>
        <taxon>Betaproteobacteria</taxon>
        <taxon>Burkholderiales</taxon>
        <taxon>Oxalobacteraceae</taxon>
        <taxon>Telluria group</taxon>
        <taxon>Massilia</taxon>
    </lineage>
</organism>
<evidence type="ECO:0000259" key="5">
    <source>
        <dbReference type="Pfam" id="PF20148"/>
    </source>
</evidence>
<dbReference type="SUPFAM" id="SSF69304">
    <property type="entry name" value="Tricorn protease N-terminal domain"/>
    <property type="match status" value="1"/>
</dbReference>
<dbReference type="PANTHER" id="PTHR32305:SF15">
    <property type="entry name" value="PROTEIN RHSA-RELATED"/>
    <property type="match status" value="1"/>
</dbReference>
<feature type="domain" description="RHS protein conserved region" evidence="4">
    <location>
        <begin position="1181"/>
        <end position="1213"/>
    </location>
</feature>
<dbReference type="Gene3D" id="2.180.10.10">
    <property type="entry name" value="RHS repeat-associated core"/>
    <property type="match status" value="3"/>
</dbReference>
<evidence type="ECO:0000313" key="9">
    <source>
        <dbReference type="Proteomes" id="UP000621455"/>
    </source>
</evidence>
<feature type="compositionally biased region" description="Basic and acidic residues" evidence="2">
    <location>
        <begin position="1324"/>
        <end position="1333"/>
    </location>
</feature>
<evidence type="ECO:0000259" key="6">
    <source>
        <dbReference type="Pfam" id="PF25023"/>
    </source>
</evidence>
<feature type="domain" description="Teneurin-like YD-shell" evidence="6">
    <location>
        <begin position="993"/>
        <end position="1114"/>
    </location>
</feature>
<feature type="domain" description="DUF6531" evidence="5">
    <location>
        <begin position="232"/>
        <end position="307"/>
    </location>
</feature>
<dbReference type="NCBIfam" id="TIGR01643">
    <property type="entry name" value="YD_repeat_2x"/>
    <property type="match status" value="4"/>
</dbReference>
<comment type="caution">
    <text evidence="8">The sequence shown here is derived from an EMBL/GenBank/DDBJ whole genome shotgun (WGS) entry which is preliminary data.</text>
</comment>
<dbReference type="InterPro" id="IPR056823">
    <property type="entry name" value="TEN-like_YD-shell"/>
</dbReference>
<sequence>MFEAARITDPISHTNALTGFLIGALIGIALIAAVAFATFTCGFGVALLAGLAAGLGASGILSLGEAIGKMSTTVTGTLVTGSLNVWTNGLAATYAKVSTAACSMHNPVQLVAEGSGNVFINSLPAARKDDKITCGAKISGGSSNVFIGGGTEPYLPVADEIPPGLRTAVDWAFTAAGAVGGIGKLLCKAGGGLTRAVLPCAARFLAGFAAGEALSRYVIAPVVGRAIGGLLGEPVDVTTGRKLLLAQEETDFVLPGQIPLTGARFYGSNLERVGDLGRGWVLPWEVWLQARDGKVWYSDGQGRETGFPMMQPGHTEFSESEQCFLTRSADGRFIMYDVNDVYYDFGQLDMTGAAPAPLLRIEDRSGQWQHYARDAAQRVQSIDTSDGQMVRLAYGAQSGRLEGIERVRGGTPLWLVRYGYDSLGQLISVHDINGNLARQFSYADGLMTSHTSALGFVCHYRWEMIDGAPRVVECGNSEGERTRFAYDPAGRQTRATDELGRSAHWIYDAHFQVVQCTDLDGGVYRISYTDAGSPATLDLPGERKVAFDYDAMGRLVGETDPLGRTTTTGYDGHSMRVTQLAFADGQRWQAEYDFSGRLLRTTDVLGREERYEYDETGVSPLPLVHVDARGGRQQLRWDERGQLLSYTDCSGKTTHYTYDVNGELASFTDALGQVTRYENLPTGEPARIELADGSVEEYVYDAAGLVTFARRNATQTRHWKRNARGQVIEAVDPAGHIARYRYDVRGRPVELATAPDTRYLFSYDAGDRLEREVRPDGVERHRHYDPAGEIIALDEHGAPTPGQAGRALRTTLFTRDKVGRLLVKQTATAISRYEWSAGDLLTGTARMPTEAGAALGVTESALRFGYDGAGRLIAEEGAEGRVDYELDELDNITGLRLPHEQRIDTLSYGSGHVHQIRMGERVISDFERDDLHREVAHTQGTLVQKLGYDRLGRRLWQASARKTEAHGAGLGLLWRNYRYDPIGELGEQRDNIRGAIQYQYDLAGRMLKQHRVAAHRSESFAWDAAGNLLDDVARKSGGRIEGNRLKAWQDLRFDYDPWGKLLTKRKGAHQVQHFSFDADDRLIKVRTQDAWGTAETLFDYDPLGRRIAKTDVRGAAGASPGEERRRFVWQGLRMVQEIRDTALSCYVYSPDEGFTPLARVDTAIGQGVALAAGSEQPRSRIYHFHTDLVGAPLEVTDDSGEMAWTASYTAWGKADIGDDTAMASRIEQPLRYPGQYADQSTGLHYNTFRFYDPDIGRYISPDPIGLEGGTNLFAYVPNPTGWADPLGWDWNYHLTDSSGKVYYHGRASDKQTMADVARRHGNNKGKDGFRFGKGDTMTRITAPGTPKLTAQGIEGIAIKKTGIIGRRKTNGDRVRGNAIAGVDPKKKTSPAKIRAGKAYLNGRVPSQMGQVSGTPLKGTKC</sequence>
<evidence type="ECO:0000313" key="8">
    <source>
        <dbReference type="EMBL" id="NHZ78068.1"/>
    </source>
</evidence>
<dbReference type="Pfam" id="PF05488">
    <property type="entry name" value="PAAR_motif"/>
    <property type="match status" value="1"/>
</dbReference>
<reference evidence="8 9" key="1">
    <citation type="submission" date="2019-10" db="EMBL/GenBank/DDBJ databases">
        <title>Taxonomy of Antarctic Massilia spp.: description of Massilia rubra sp. nov., Massilia aquatica sp. nov., Massilia mucilaginosa sp. nov., Massilia frigida sp. nov. isolated from streams, lakes and regoliths.</title>
        <authorList>
            <person name="Holochova P."/>
            <person name="Sedlacek I."/>
            <person name="Kralova S."/>
            <person name="Maslanova I."/>
            <person name="Busse H.-J."/>
            <person name="Stankova E."/>
            <person name="Vrbovska V."/>
            <person name="Kovarovic V."/>
            <person name="Bartak M."/>
            <person name="Svec P."/>
            <person name="Pantucek R."/>
        </authorList>
    </citation>
    <scope>NUCLEOTIDE SEQUENCE [LARGE SCALE GENOMIC DNA]</scope>
    <source>
        <strain evidence="8 9">CCM 8695</strain>
    </source>
</reference>
<feature type="region of interest" description="Disordered" evidence="2">
    <location>
        <begin position="1319"/>
        <end position="1346"/>
    </location>
</feature>
<feature type="transmembrane region" description="Helical" evidence="3">
    <location>
        <begin position="43"/>
        <end position="64"/>
    </location>
</feature>